<feature type="region of interest" description="Disordered" evidence="6">
    <location>
        <begin position="38"/>
        <end position="73"/>
    </location>
</feature>
<organism evidence="7 8">
    <name type="scientific">Lupinus albus</name>
    <name type="common">White lupine</name>
    <name type="synonym">Lupinus termis</name>
    <dbReference type="NCBI Taxonomy" id="3870"/>
    <lineage>
        <taxon>Eukaryota</taxon>
        <taxon>Viridiplantae</taxon>
        <taxon>Streptophyta</taxon>
        <taxon>Embryophyta</taxon>
        <taxon>Tracheophyta</taxon>
        <taxon>Spermatophyta</taxon>
        <taxon>Magnoliopsida</taxon>
        <taxon>eudicotyledons</taxon>
        <taxon>Gunneridae</taxon>
        <taxon>Pentapetalae</taxon>
        <taxon>rosids</taxon>
        <taxon>fabids</taxon>
        <taxon>Fabales</taxon>
        <taxon>Fabaceae</taxon>
        <taxon>Papilionoideae</taxon>
        <taxon>50 kb inversion clade</taxon>
        <taxon>genistoids sensu lato</taxon>
        <taxon>core genistoids</taxon>
        <taxon>Genisteae</taxon>
        <taxon>Lupinus</taxon>
    </lineage>
</organism>
<evidence type="ECO:0000256" key="4">
    <source>
        <dbReference type="ARBA" id="ARBA00023163"/>
    </source>
</evidence>
<keyword evidence="3" id="KW-0238">DNA-binding</keyword>
<keyword evidence="5" id="KW-0539">Nucleus</keyword>
<comment type="caution">
    <text evidence="7">The sequence shown here is derived from an EMBL/GenBank/DDBJ whole genome shotgun (WGS) entry which is preliminary data.</text>
</comment>
<dbReference type="GO" id="GO:0003677">
    <property type="term" value="F:DNA binding"/>
    <property type="evidence" value="ECO:0007669"/>
    <property type="project" value="UniProtKB-KW"/>
</dbReference>
<feature type="region of interest" description="Disordered" evidence="6">
    <location>
        <begin position="427"/>
        <end position="449"/>
    </location>
</feature>
<dbReference type="SUPFAM" id="SSF101936">
    <property type="entry name" value="DNA-binding pseudobarrel domain"/>
    <property type="match status" value="1"/>
</dbReference>
<dbReference type="GO" id="GO:0005634">
    <property type="term" value="C:nucleus"/>
    <property type="evidence" value="ECO:0007669"/>
    <property type="project" value="UniProtKB-SubCell"/>
</dbReference>
<keyword evidence="8" id="KW-1185">Reference proteome</keyword>
<feature type="compositionally biased region" description="Polar residues" evidence="6">
    <location>
        <begin position="303"/>
        <end position="314"/>
    </location>
</feature>
<accession>A0A6A4P9F9</accession>
<dbReference type="InterPro" id="IPR003340">
    <property type="entry name" value="B3_DNA-bd"/>
</dbReference>
<dbReference type="PANTHER" id="PTHR31391:SF3">
    <property type="entry name" value="B3 DOMAIN-CONTAINING PROTEIN OS05G0481400"/>
    <property type="match status" value="1"/>
</dbReference>
<reference evidence="8" key="1">
    <citation type="journal article" date="2020" name="Nat. Commun.">
        <title>Genome sequence of the cluster root forming white lupin.</title>
        <authorList>
            <person name="Hufnagel B."/>
            <person name="Marques A."/>
            <person name="Soriano A."/>
            <person name="Marques L."/>
            <person name="Divol F."/>
            <person name="Doumas P."/>
            <person name="Sallet E."/>
            <person name="Mancinotti D."/>
            <person name="Carrere S."/>
            <person name="Marande W."/>
            <person name="Arribat S."/>
            <person name="Keller J."/>
            <person name="Huneau C."/>
            <person name="Blein T."/>
            <person name="Aime D."/>
            <person name="Laguerre M."/>
            <person name="Taylor J."/>
            <person name="Schubert V."/>
            <person name="Nelson M."/>
            <person name="Geu-Flores F."/>
            <person name="Crespi M."/>
            <person name="Gallardo-Guerrero K."/>
            <person name="Delaux P.-M."/>
            <person name="Salse J."/>
            <person name="Berges H."/>
            <person name="Guyot R."/>
            <person name="Gouzy J."/>
            <person name="Peret B."/>
        </authorList>
    </citation>
    <scope>NUCLEOTIDE SEQUENCE [LARGE SCALE GENOMIC DNA]</scope>
    <source>
        <strain evidence="8">cv. Amiga</strain>
    </source>
</reference>
<evidence type="ECO:0000313" key="8">
    <source>
        <dbReference type="Proteomes" id="UP000447434"/>
    </source>
</evidence>
<dbReference type="AlphaFoldDB" id="A0A6A4P9F9"/>
<evidence type="ECO:0000313" key="7">
    <source>
        <dbReference type="EMBL" id="KAE9596098.1"/>
    </source>
</evidence>
<dbReference type="Gene3D" id="2.40.330.10">
    <property type="entry name" value="DNA-binding pseudobarrel domain"/>
    <property type="match status" value="1"/>
</dbReference>
<dbReference type="PANTHER" id="PTHR31391">
    <property type="entry name" value="B3 DOMAIN-CONTAINING PROTEIN OS11G0197600-RELATED"/>
    <property type="match status" value="1"/>
</dbReference>
<dbReference type="InterPro" id="IPR044837">
    <property type="entry name" value="REM16-like"/>
</dbReference>
<proteinExistence type="predicted"/>
<evidence type="ECO:0000256" key="1">
    <source>
        <dbReference type="ARBA" id="ARBA00004123"/>
    </source>
</evidence>
<keyword evidence="4" id="KW-0804">Transcription</keyword>
<dbReference type="InterPro" id="IPR015300">
    <property type="entry name" value="DNA-bd_pseudobarrel_sf"/>
</dbReference>
<dbReference type="SMART" id="SM01019">
    <property type="entry name" value="B3"/>
    <property type="match status" value="1"/>
</dbReference>
<feature type="region of interest" description="Disordered" evidence="6">
    <location>
        <begin position="234"/>
        <end position="411"/>
    </location>
</feature>
<evidence type="ECO:0000256" key="3">
    <source>
        <dbReference type="ARBA" id="ARBA00023125"/>
    </source>
</evidence>
<evidence type="ECO:0000256" key="6">
    <source>
        <dbReference type="SAM" id="MobiDB-lite"/>
    </source>
</evidence>
<feature type="compositionally biased region" description="Basic residues" evidence="6">
    <location>
        <begin position="46"/>
        <end position="56"/>
    </location>
</feature>
<keyword evidence="2" id="KW-0805">Transcription regulation</keyword>
<dbReference type="CDD" id="cd10017">
    <property type="entry name" value="B3_DNA"/>
    <property type="match status" value="1"/>
</dbReference>
<gene>
    <name evidence="7" type="ORF">Lalb_Chr17g0345691</name>
</gene>
<dbReference type="Pfam" id="PF02362">
    <property type="entry name" value="B3"/>
    <property type="match status" value="1"/>
</dbReference>
<sequence>MAKGCANNTYEEARKQRLEENKRKFEDLGISKISKNLTEATTPVKKTQHRLPKSKSKTNDLVEPRRSSRARNPITSYSEEVGIDLPTLRKRPRSNSSSCYSYIARPLDEIKQASDKQRSRAWEAAEELQTNLQSKNPTFIKSMVRSHVYSCFWLGLPSKFCEEHLPKTHYNMILEDENGSEYDAVYIGSRSGLSGGWRAFALEHKLDDGDALVFELIEPARFKIYTAKAFPDSIEEDKKEESEEKEGNLHATRALKAGSNGETKSKKTKKPKQTTVHETNESESSQEHLSQSSMDNEVKAQEVSPTKITVSQKTMQRKSTRCATAESKVEAQVESVKPKGKNLVKPRGDNPSKKRKATKNLSQNAGQLMDVEPVEEASKDVSPIENVKPKTNNIVNPRGAKPSKKPKSTDNLVQDAGELQKVKPVEEARKCVSQKPRKKAAGKLFRKRA</sequence>
<feature type="compositionally biased region" description="Basic residues" evidence="6">
    <location>
        <begin position="435"/>
        <end position="449"/>
    </location>
</feature>
<dbReference type="Proteomes" id="UP000447434">
    <property type="component" value="Chromosome 17"/>
</dbReference>
<feature type="compositionally biased region" description="Basic and acidic residues" evidence="6">
    <location>
        <begin position="57"/>
        <end position="66"/>
    </location>
</feature>
<feature type="compositionally biased region" description="Basic and acidic residues" evidence="6">
    <location>
        <begin position="236"/>
        <end position="248"/>
    </location>
</feature>
<dbReference type="PROSITE" id="PS50863">
    <property type="entry name" value="B3"/>
    <property type="match status" value="1"/>
</dbReference>
<name>A0A6A4P9F9_LUPAL</name>
<evidence type="ECO:0000256" key="5">
    <source>
        <dbReference type="ARBA" id="ARBA00023242"/>
    </source>
</evidence>
<comment type="subcellular location">
    <subcellularLocation>
        <location evidence="1">Nucleus</location>
    </subcellularLocation>
</comment>
<evidence type="ECO:0000256" key="2">
    <source>
        <dbReference type="ARBA" id="ARBA00023015"/>
    </source>
</evidence>
<dbReference type="OrthoDB" id="1909330at2759"/>
<dbReference type="EMBL" id="WOCE01000017">
    <property type="protein sequence ID" value="KAE9596098.1"/>
    <property type="molecule type" value="Genomic_DNA"/>
</dbReference>
<protein>
    <submittedName>
        <fullName evidence="7">Putative transcription factor B3-Domain family</fullName>
    </submittedName>
</protein>